<proteinExistence type="predicted"/>
<feature type="region of interest" description="Disordered" evidence="6">
    <location>
        <begin position="318"/>
        <end position="385"/>
    </location>
</feature>
<accession>A0A3L6ZYR2</accession>
<gene>
    <name evidence="8" type="ORF">D9V29_03810</name>
</gene>
<evidence type="ECO:0000256" key="2">
    <source>
        <dbReference type="ARBA" id="ARBA00022475"/>
    </source>
</evidence>
<comment type="subcellular location">
    <subcellularLocation>
        <location evidence="1">Cell membrane</location>
        <topology evidence="1">Multi-pass membrane protein</topology>
    </subcellularLocation>
</comment>
<evidence type="ECO:0000256" key="4">
    <source>
        <dbReference type="ARBA" id="ARBA00022989"/>
    </source>
</evidence>
<keyword evidence="5 7" id="KW-0472">Membrane</keyword>
<dbReference type="GO" id="GO:0005886">
    <property type="term" value="C:plasma membrane"/>
    <property type="evidence" value="ECO:0007669"/>
    <property type="project" value="UniProtKB-SubCell"/>
</dbReference>
<keyword evidence="4 7" id="KW-1133">Transmembrane helix</keyword>
<evidence type="ECO:0000313" key="9">
    <source>
        <dbReference type="Proteomes" id="UP000270299"/>
    </source>
</evidence>
<feature type="compositionally biased region" description="Low complexity" evidence="6">
    <location>
        <begin position="364"/>
        <end position="375"/>
    </location>
</feature>
<dbReference type="EMBL" id="RCUV01000003">
    <property type="protein sequence ID" value="RLP73183.1"/>
    <property type="molecule type" value="Genomic_DNA"/>
</dbReference>
<dbReference type="PANTHER" id="PTHR30213:SF0">
    <property type="entry name" value="UPF0761 MEMBRANE PROTEIN YIHY"/>
    <property type="match status" value="1"/>
</dbReference>
<dbReference type="RefSeq" id="WP_121671992.1">
    <property type="nucleotide sequence ID" value="NZ_BMXM01000003.1"/>
</dbReference>
<feature type="region of interest" description="Disordered" evidence="6">
    <location>
        <begin position="1"/>
        <end position="38"/>
    </location>
</feature>
<dbReference type="InterPro" id="IPR017039">
    <property type="entry name" value="Virul_fac_BrkB"/>
</dbReference>
<reference evidence="8 9" key="1">
    <citation type="submission" date="2018-10" db="EMBL/GenBank/DDBJ databases">
        <authorList>
            <person name="Li J."/>
        </authorList>
    </citation>
    <scope>NUCLEOTIDE SEQUENCE [LARGE SCALE GENOMIC DNA]</scope>
    <source>
        <strain evidence="8 9">CCTCC AB209002</strain>
    </source>
</reference>
<keyword evidence="3 7" id="KW-0812">Transmembrane</keyword>
<keyword evidence="9" id="KW-1185">Reference proteome</keyword>
<feature type="transmembrane region" description="Helical" evidence="7">
    <location>
        <begin position="282"/>
        <end position="303"/>
    </location>
</feature>
<feature type="compositionally biased region" description="Basic residues" evidence="6">
    <location>
        <begin position="376"/>
        <end position="385"/>
    </location>
</feature>
<feature type="transmembrane region" description="Helical" evidence="7">
    <location>
        <begin position="246"/>
        <end position="270"/>
    </location>
</feature>
<feature type="transmembrane region" description="Helical" evidence="7">
    <location>
        <begin position="170"/>
        <end position="195"/>
    </location>
</feature>
<feature type="transmembrane region" description="Helical" evidence="7">
    <location>
        <begin position="65"/>
        <end position="88"/>
    </location>
</feature>
<sequence length="385" mass="42109">MATRQNTADKGREDSVAKDRNAPDPNDSRKPDDPTDVKKPSWGYVLKRTLREFGRDKCTTLAAALTYYAVLAIFPALLALLSIIGLFGEAEETTQMLMQVIESVADQSTAETLRQPIEQLASAPGAGFALVVGLLGAIWSASGYVNAFSQAMNQIYEVDEGRPFWKLRPTVLLITVILLIIAVVIVLLLILSGPVAETIGGAIGLGEVALTVWNIAKWPVIALLAIVMVAVLYYGTPNVKQPKFRWMTLGAFIALLVMAIATVAFFFYVANFGNYQKTYGSIAGVIIMLLWIWIMNLSLLFGAEFDAEMERGRQLQGGIEAEDSLQLPPRDTKASEKKQQKEQDDIDSGRELRETEGESQKPGSSSTSDSTSTSKSRARGADHRR</sequence>
<feature type="transmembrane region" description="Helical" evidence="7">
    <location>
        <begin position="215"/>
        <end position="234"/>
    </location>
</feature>
<comment type="caution">
    <text evidence="8">The sequence shown here is derived from an EMBL/GenBank/DDBJ whole genome shotgun (WGS) entry which is preliminary data.</text>
</comment>
<evidence type="ECO:0000256" key="5">
    <source>
        <dbReference type="ARBA" id="ARBA00023136"/>
    </source>
</evidence>
<feature type="compositionally biased region" description="Basic and acidic residues" evidence="6">
    <location>
        <begin position="7"/>
        <end position="38"/>
    </location>
</feature>
<evidence type="ECO:0000256" key="6">
    <source>
        <dbReference type="SAM" id="MobiDB-lite"/>
    </source>
</evidence>
<feature type="transmembrane region" description="Helical" evidence="7">
    <location>
        <begin position="126"/>
        <end position="149"/>
    </location>
</feature>
<dbReference type="OrthoDB" id="9781030at2"/>
<evidence type="ECO:0000256" key="3">
    <source>
        <dbReference type="ARBA" id="ARBA00022692"/>
    </source>
</evidence>
<dbReference type="NCBIfam" id="TIGR00765">
    <property type="entry name" value="yihY_not_rbn"/>
    <property type="match status" value="1"/>
</dbReference>
<dbReference type="Proteomes" id="UP000270299">
    <property type="component" value="Unassembled WGS sequence"/>
</dbReference>
<dbReference type="PANTHER" id="PTHR30213">
    <property type="entry name" value="INNER MEMBRANE PROTEIN YHJD"/>
    <property type="match status" value="1"/>
</dbReference>
<evidence type="ECO:0000313" key="8">
    <source>
        <dbReference type="EMBL" id="RLP73183.1"/>
    </source>
</evidence>
<name>A0A3L6ZYR2_9MICO</name>
<organism evidence="8 9">
    <name type="scientific">Mycetocola manganoxydans</name>
    <dbReference type="NCBI Taxonomy" id="699879"/>
    <lineage>
        <taxon>Bacteria</taxon>
        <taxon>Bacillati</taxon>
        <taxon>Actinomycetota</taxon>
        <taxon>Actinomycetes</taxon>
        <taxon>Micrococcales</taxon>
        <taxon>Microbacteriaceae</taxon>
        <taxon>Mycetocola</taxon>
    </lineage>
</organism>
<feature type="compositionally biased region" description="Basic and acidic residues" evidence="6">
    <location>
        <begin position="330"/>
        <end position="359"/>
    </location>
</feature>
<evidence type="ECO:0000256" key="1">
    <source>
        <dbReference type="ARBA" id="ARBA00004651"/>
    </source>
</evidence>
<dbReference type="AlphaFoldDB" id="A0A3L6ZYR2"/>
<evidence type="ECO:0000256" key="7">
    <source>
        <dbReference type="SAM" id="Phobius"/>
    </source>
</evidence>
<dbReference type="Pfam" id="PF03631">
    <property type="entry name" value="Virul_fac_BrkB"/>
    <property type="match status" value="1"/>
</dbReference>
<protein>
    <submittedName>
        <fullName evidence="8">YihY/virulence factor BrkB family protein</fullName>
    </submittedName>
</protein>
<keyword evidence="2" id="KW-1003">Cell membrane</keyword>